<dbReference type="InterPro" id="IPR029069">
    <property type="entry name" value="HotDog_dom_sf"/>
</dbReference>
<dbReference type="SUPFAM" id="SSF54637">
    <property type="entry name" value="Thioesterase/thiol ester dehydrase-isomerase"/>
    <property type="match status" value="1"/>
</dbReference>
<dbReference type="PANTHER" id="PTHR24320:SF283">
    <property type="entry name" value="RETINOL DEHYDROGENASE 11"/>
    <property type="match status" value="1"/>
</dbReference>
<dbReference type="GO" id="GO:0016491">
    <property type="term" value="F:oxidoreductase activity"/>
    <property type="evidence" value="ECO:0007669"/>
    <property type="project" value="UniProtKB-KW"/>
</dbReference>
<dbReference type="VEuPathDB" id="FungiDB:ASPSYDRAFT_53718"/>
<evidence type="ECO:0000256" key="3">
    <source>
        <dbReference type="ARBA" id="ARBA00023002"/>
    </source>
</evidence>
<dbReference type="PRINTS" id="PR00081">
    <property type="entry name" value="GDHRDH"/>
</dbReference>
<dbReference type="InterPro" id="IPR036291">
    <property type="entry name" value="NAD(P)-bd_dom_sf"/>
</dbReference>
<keyword evidence="6" id="KW-1185">Reference proteome</keyword>
<evidence type="ECO:0000259" key="4">
    <source>
        <dbReference type="Pfam" id="PF03061"/>
    </source>
</evidence>
<dbReference type="Proteomes" id="UP000184356">
    <property type="component" value="Unassembled WGS sequence"/>
</dbReference>
<dbReference type="Pfam" id="PF03061">
    <property type="entry name" value="4HBT"/>
    <property type="match status" value="1"/>
</dbReference>
<dbReference type="CDD" id="cd03443">
    <property type="entry name" value="PaaI_thioesterase"/>
    <property type="match status" value="1"/>
</dbReference>
<dbReference type="SUPFAM" id="SSF51735">
    <property type="entry name" value="NAD(P)-binding Rossmann-fold domains"/>
    <property type="match status" value="1"/>
</dbReference>
<organism evidence="5 6">
    <name type="scientific">Aspergillus sydowii CBS 593.65</name>
    <dbReference type="NCBI Taxonomy" id="1036612"/>
    <lineage>
        <taxon>Eukaryota</taxon>
        <taxon>Fungi</taxon>
        <taxon>Dikarya</taxon>
        <taxon>Ascomycota</taxon>
        <taxon>Pezizomycotina</taxon>
        <taxon>Eurotiomycetes</taxon>
        <taxon>Eurotiomycetidae</taxon>
        <taxon>Eurotiales</taxon>
        <taxon>Aspergillaceae</taxon>
        <taxon>Aspergillus</taxon>
        <taxon>Aspergillus subgen. Nidulantes</taxon>
    </lineage>
</organism>
<feature type="domain" description="Thioesterase" evidence="4">
    <location>
        <begin position="416"/>
        <end position="479"/>
    </location>
</feature>
<proteinExistence type="inferred from homology"/>
<gene>
    <name evidence="5" type="ORF">ASPSYDRAFT_53718</name>
</gene>
<dbReference type="EMBL" id="KV878582">
    <property type="protein sequence ID" value="OJJ64152.1"/>
    <property type="molecule type" value="Genomic_DNA"/>
</dbReference>
<dbReference type="PANTHER" id="PTHR24320">
    <property type="entry name" value="RETINOL DEHYDROGENASE"/>
    <property type="match status" value="1"/>
</dbReference>
<protein>
    <recommendedName>
        <fullName evidence="4">Thioesterase domain-containing protein</fullName>
    </recommendedName>
</protein>
<sequence>MGPSYNETTTAEELVGHFPAEIKDKVVLTTGPSPTSIGATFVEAIARAQPALIILAGRNLSKLRKTADAISQKQPQVPVRLLQLDLGSLAAVREAAAEVKSWDDVPHIDVLVNNAGIMATKFALSPDGFENQFATNHLGHFLFTNLIMDKVLASRSPRVVNVSSDGHRLGPIRWADYNFREGETYNKWSAYGQSKTANILMAVSLAEKLGPKGLMAYSLHPGVIFSTSLSSGLDDLDTDIAALNALDKSLGNAEGWRELRLKTDQEGAATTVYAAFEPALQENNGAYLQDCHVADPWTDTVKPWATDKMEAEKLWKLSEKLVGQDLSHFQGIPWVAQLLRDNDFITSPLPSRVYKSTTTEDRLFSATIKSPSTIAECLMQYRRPAPDSKPFSPKAIPTTEVRVFCTLGTDLDGFPGILHGGMVATLLDEFTGLILSLSLGGGEPGQDGPVTAYLNTKFVGPVLTPSTVVVSGRITEAKDNRKWKLNGDIKDENGSESQQQAIVAANASI</sequence>
<evidence type="ECO:0000256" key="2">
    <source>
        <dbReference type="ARBA" id="ARBA00022857"/>
    </source>
</evidence>
<dbReference type="InterPro" id="IPR006683">
    <property type="entry name" value="Thioestr_dom"/>
</dbReference>
<dbReference type="InterPro" id="IPR002347">
    <property type="entry name" value="SDR_fam"/>
</dbReference>
<evidence type="ECO:0000256" key="1">
    <source>
        <dbReference type="ARBA" id="ARBA00006484"/>
    </source>
</evidence>
<reference evidence="6" key="1">
    <citation type="journal article" date="2017" name="Genome Biol.">
        <title>Comparative genomics reveals high biological diversity and specific adaptations in the industrially and medically important fungal genus Aspergillus.</title>
        <authorList>
            <person name="de Vries R.P."/>
            <person name="Riley R."/>
            <person name="Wiebenga A."/>
            <person name="Aguilar-Osorio G."/>
            <person name="Amillis S."/>
            <person name="Uchima C.A."/>
            <person name="Anderluh G."/>
            <person name="Asadollahi M."/>
            <person name="Askin M."/>
            <person name="Barry K."/>
            <person name="Battaglia E."/>
            <person name="Bayram O."/>
            <person name="Benocci T."/>
            <person name="Braus-Stromeyer S.A."/>
            <person name="Caldana C."/>
            <person name="Canovas D."/>
            <person name="Cerqueira G.C."/>
            <person name="Chen F."/>
            <person name="Chen W."/>
            <person name="Choi C."/>
            <person name="Clum A."/>
            <person name="Dos Santos R.A."/>
            <person name="Damasio A.R."/>
            <person name="Diallinas G."/>
            <person name="Emri T."/>
            <person name="Fekete E."/>
            <person name="Flipphi M."/>
            <person name="Freyberg S."/>
            <person name="Gallo A."/>
            <person name="Gournas C."/>
            <person name="Habgood R."/>
            <person name="Hainaut M."/>
            <person name="Harispe M.L."/>
            <person name="Henrissat B."/>
            <person name="Hilden K.S."/>
            <person name="Hope R."/>
            <person name="Hossain A."/>
            <person name="Karabika E."/>
            <person name="Karaffa L."/>
            <person name="Karanyi Z."/>
            <person name="Krasevec N."/>
            <person name="Kuo A."/>
            <person name="Kusch H."/>
            <person name="LaButti K."/>
            <person name="Lagendijk E.L."/>
            <person name="Lapidus A."/>
            <person name="Levasseur A."/>
            <person name="Lindquist E."/>
            <person name="Lipzen A."/>
            <person name="Logrieco A.F."/>
            <person name="MacCabe A."/>
            <person name="Maekelae M.R."/>
            <person name="Malavazi I."/>
            <person name="Melin P."/>
            <person name="Meyer V."/>
            <person name="Mielnichuk N."/>
            <person name="Miskei M."/>
            <person name="Molnar A.P."/>
            <person name="Mule G."/>
            <person name="Ngan C.Y."/>
            <person name="Orejas M."/>
            <person name="Orosz E."/>
            <person name="Ouedraogo J.P."/>
            <person name="Overkamp K.M."/>
            <person name="Park H.-S."/>
            <person name="Perrone G."/>
            <person name="Piumi F."/>
            <person name="Punt P.J."/>
            <person name="Ram A.F."/>
            <person name="Ramon A."/>
            <person name="Rauscher S."/>
            <person name="Record E."/>
            <person name="Riano-Pachon D.M."/>
            <person name="Robert V."/>
            <person name="Roehrig J."/>
            <person name="Ruller R."/>
            <person name="Salamov A."/>
            <person name="Salih N.S."/>
            <person name="Samson R.A."/>
            <person name="Sandor E."/>
            <person name="Sanguinetti M."/>
            <person name="Schuetze T."/>
            <person name="Sepcic K."/>
            <person name="Shelest E."/>
            <person name="Sherlock G."/>
            <person name="Sophianopoulou V."/>
            <person name="Squina F.M."/>
            <person name="Sun H."/>
            <person name="Susca A."/>
            <person name="Todd R.B."/>
            <person name="Tsang A."/>
            <person name="Unkles S.E."/>
            <person name="van de Wiele N."/>
            <person name="van Rossen-Uffink D."/>
            <person name="Oliveira J.V."/>
            <person name="Vesth T.C."/>
            <person name="Visser J."/>
            <person name="Yu J.-H."/>
            <person name="Zhou M."/>
            <person name="Andersen M.R."/>
            <person name="Archer D.B."/>
            <person name="Baker S.E."/>
            <person name="Benoit I."/>
            <person name="Brakhage A.A."/>
            <person name="Braus G.H."/>
            <person name="Fischer R."/>
            <person name="Frisvad J.C."/>
            <person name="Goldman G.H."/>
            <person name="Houbraken J."/>
            <person name="Oakley B."/>
            <person name="Pocsi I."/>
            <person name="Scazzocchio C."/>
            <person name="Seiboth B."/>
            <person name="vanKuyk P.A."/>
            <person name="Wortman J."/>
            <person name="Dyer P.S."/>
            <person name="Grigoriev I.V."/>
        </authorList>
    </citation>
    <scope>NUCLEOTIDE SEQUENCE [LARGE SCALE GENOMIC DNA]</scope>
    <source>
        <strain evidence="6">CBS 593.65</strain>
    </source>
</reference>
<comment type="similarity">
    <text evidence="1">Belongs to the short-chain dehydrogenases/reductases (SDR) family.</text>
</comment>
<keyword evidence="2" id="KW-0521">NADP</keyword>
<keyword evidence="3" id="KW-0560">Oxidoreductase</keyword>
<dbReference type="AlphaFoldDB" id="A0A1L9TXP6"/>
<dbReference type="Gene3D" id="3.10.129.10">
    <property type="entry name" value="Hotdog Thioesterase"/>
    <property type="match status" value="1"/>
</dbReference>
<name>A0A1L9TXP6_9EURO</name>
<dbReference type="GeneID" id="63764807"/>
<dbReference type="Gene3D" id="3.40.50.720">
    <property type="entry name" value="NAD(P)-binding Rossmann-like Domain"/>
    <property type="match status" value="1"/>
</dbReference>
<accession>A0A1L9TXP6</accession>
<dbReference type="RefSeq" id="XP_040707958.1">
    <property type="nucleotide sequence ID" value="XM_040848734.1"/>
</dbReference>
<evidence type="ECO:0000313" key="5">
    <source>
        <dbReference type="EMBL" id="OJJ64152.1"/>
    </source>
</evidence>
<dbReference type="STRING" id="1036612.A0A1L9TXP6"/>
<dbReference type="Pfam" id="PF00106">
    <property type="entry name" value="adh_short"/>
    <property type="match status" value="1"/>
</dbReference>
<dbReference type="OrthoDB" id="191139at2759"/>
<evidence type="ECO:0000313" key="6">
    <source>
        <dbReference type="Proteomes" id="UP000184356"/>
    </source>
</evidence>
<dbReference type="PRINTS" id="PR00080">
    <property type="entry name" value="SDRFAMILY"/>
</dbReference>